<evidence type="ECO:0000313" key="3">
    <source>
        <dbReference type="Proteomes" id="UP001221757"/>
    </source>
</evidence>
<organism evidence="2 3">
    <name type="scientific">Mycena rosella</name>
    <name type="common">Pink bonnet</name>
    <name type="synonym">Agaricus rosellus</name>
    <dbReference type="NCBI Taxonomy" id="1033263"/>
    <lineage>
        <taxon>Eukaryota</taxon>
        <taxon>Fungi</taxon>
        <taxon>Dikarya</taxon>
        <taxon>Basidiomycota</taxon>
        <taxon>Agaricomycotina</taxon>
        <taxon>Agaricomycetes</taxon>
        <taxon>Agaricomycetidae</taxon>
        <taxon>Agaricales</taxon>
        <taxon>Marasmiineae</taxon>
        <taxon>Mycenaceae</taxon>
        <taxon>Mycena</taxon>
    </lineage>
</organism>
<dbReference type="EMBL" id="JARKIE010000240">
    <property type="protein sequence ID" value="KAJ7662441.1"/>
    <property type="molecule type" value="Genomic_DNA"/>
</dbReference>
<dbReference type="Proteomes" id="UP001221757">
    <property type="component" value="Unassembled WGS sequence"/>
</dbReference>
<feature type="region of interest" description="Disordered" evidence="1">
    <location>
        <begin position="1"/>
        <end position="73"/>
    </location>
</feature>
<dbReference type="AlphaFoldDB" id="A0AAD7CSW6"/>
<evidence type="ECO:0000313" key="2">
    <source>
        <dbReference type="EMBL" id="KAJ7662441.1"/>
    </source>
</evidence>
<reference evidence="2" key="1">
    <citation type="submission" date="2023-03" db="EMBL/GenBank/DDBJ databases">
        <title>Massive genome expansion in bonnet fungi (Mycena s.s.) driven by repeated elements and novel gene families across ecological guilds.</title>
        <authorList>
            <consortium name="Lawrence Berkeley National Laboratory"/>
            <person name="Harder C.B."/>
            <person name="Miyauchi S."/>
            <person name="Viragh M."/>
            <person name="Kuo A."/>
            <person name="Thoen E."/>
            <person name="Andreopoulos B."/>
            <person name="Lu D."/>
            <person name="Skrede I."/>
            <person name="Drula E."/>
            <person name="Henrissat B."/>
            <person name="Morin E."/>
            <person name="Kohler A."/>
            <person name="Barry K."/>
            <person name="LaButti K."/>
            <person name="Morin E."/>
            <person name="Salamov A."/>
            <person name="Lipzen A."/>
            <person name="Mereny Z."/>
            <person name="Hegedus B."/>
            <person name="Baldrian P."/>
            <person name="Stursova M."/>
            <person name="Weitz H."/>
            <person name="Taylor A."/>
            <person name="Grigoriev I.V."/>
            <person name="Nagy L.G."/>
            <person name="Martin F."/>
            <person name="Kauserud H."/>
        </authorList>
    </citation>
    <scope>NUCLEOTIDE SEQUENCE</scope>
    <source>
        <strain evidence="2">CBHHK067</strain>
    </source>
</reference>
<accession>A0AAD7CSW6</accession>
<comment type="caution">
    <text evidence="2">The sequence shown here is derived from an EMBL/GenBank/DDBJ whole genome shotgun (WGS) entry which is preliminary data.</text>
</comment>
<sequence>MITDKAPGGVYHSDALGGSPRRSHGSGQSGGYQEQAADLIYRQTRTNPPSAPPPSNHQDRGAHHHRGHVAEQRARRVYSIWTRICVLRAPEKSTEIQWGIAATD</sequence>
<gene>
    <name evidence="2" type="ORF">B0H17DRAFT_318520</name>
</gene>
<evidence type="ECO:0000256" key="1">
    <source>
        <dbReference type="SAM" id="MobiDB-lite"/>
    </source>
</evidence>
<protein>
    <submittedName>
        <fullName evidence="2">Uncharacterized protein</fullName>
    </submittedName>
</protein>
<keyword evidence="3" id="KW-1185">Reference proteome</keyword>
<name>A0AAD7CSW6_MYCRO</name>
<proteinExistence type="predicted"/>